<comment type="caution">
    <text evidence="2">The sequence shown here is derived from an EMBL/GenBank/DDBJ whole genome shotgun (WGS) entry which is preliminary data.</text>
</comment>
<dbReference type="AlphaFoldDB" id="A0AAN9Y0W7"/>
<organism evidence="2 3">
    <name type="scientific">Parthenolecanium corni</name>
    <dbReference type="NCBI Taxonomy" id="536013"/>
    <lineage>
        <taxon>Eukaryota</taxon>
        <taxon>Metazoa</taxon>
        <taxon>Ecdysozoa</taxon>
        <taxon>Arthropoda</taxon>
        <taxon>Hexapoda</taxon>
        <taxon>Insecta</taxon>
        <taxon>Pterygota</taxon>
        <taxon>Neoptera</taxon>
        <taxon>Paraneoptera</taxon>
        <taxon>Hemiptera</taxon>
        <taxon>Sternorrhyncha</taxon>
        <taxon>Coccoidea</taxon>
        <taxon>Coccidae</taxon>
        <taxon>Parthenolecanium</taxon>
    </lineage>
</organism>
<gene>
    <name evidence="2" type="ORF">V9T40_000933</name>
</gene>
<keyword evidence="3" id="KW-1185">Reference proteome</keyword>
<evidence type="ECO:0000256" key="1">
    <source>
        <dbReference type="SAM" id="Phobius"/>
    </source>
</evidence>
<sequence>MERAYTSIDVYDSQNGSVVTGIDAVNIAEVVMNYETLQKIRPEYEELLKTFYQNIFLANPKLALNSSADETYQKMVNVQLKVERTMALAELLIATHENKRKLEERCLEEQRERFMNYLGIILGTLSVVPMILFFKNL</sequence>
<dbReference type="EMBL" id="JBBCAQ010000034">
    <property type="protein sequence ID" value="KAK7580304.1"/>
    <property type="molecule type" value="Genomic_DNA"/>
</dbReference>
<name>A0AAN9Y0W7_9HEMI</name>
<proteinExistence type="predicted"/>
<dbReference type="Proteomes" id="UP001367676">
    <property type="component" value="Unassembled WGS sequence"/>
</dbReference>
<evidence type="ECO:0000313" key="2">
    <source>
        <dbReference type="EMBL" id="KAK7580304.1"/>
    </source>
</evidence>
<evidence type="ECO:0000313" key="3">
    <source>
        <dbReference type="Proteomes" id="UP001367676"/>
    </source>
</evidence>
<accession>A0AAN9Y0W7</accession>
<keyword evidence="1" id="KW-0472">Membrane</keyword>
<keyword evidence="1" id="KW-0812">Transmembrane</keyword>
<protein>
    <submittedName>
        <fullName evidence="2">Uncharacterized protein</fullName>
    </submittedName>
</protein>
<feature type="transmembrane region" description="Helical" evidence="1">
    <location>
        <begin position="114"/>
        <end position="134"/>
    </location>
</feature>
<reference evidence="2 3" key="1">
    <citation type="submission" date="2024-03" db="EMBL/GenBank/DDBJ databases">
        <title>Adaptation during the transition from Ophiocordyceps entomopathogen to insect associate is accompanied by gene loss and intensified selection.</title>
        <authorList>
            <person name="Ward C.M."/>
            <person name="Onetto C.A."/>
            <person name="Borneman A.R."/>
        </authorList>
    </citation>
    <scope>NUCLEOTIDE SEQUENCE [LARGE SCALE GENOMIC DNA]</scope>
    <source>
        <strain evidence="2">AWRI1</strain>
        <tissue evidence="2">Single Adult Female</tissue>
    </source>
</reference>
<keyword evidence="1" id="KW-1133">Transmembrane helix</keyword>